<feature type="coiled-coil region" evidence="1">
    <location>
        <begin position="16"/>
        <end position="43"/>
    </location>
</feature>
<dbReference type="EMBL" id="JBJXBP010000005">
    <property type="protein sequence ID" value="KAL3830771.1"/>
    <property type="molecule type" value="Genomic_DNA"/>
</dbReference>
<evidence type="ECO:0000256" key="2">
    <source>
        <dbReference type="SAM" id="MobiDB-lite"/>
    </source>
</evidence>
<dbReference type="AlphaFoldDB" id="A0ABD3T2D4"/>
<name>A0ABD3T2D4_9LAMI</name>
<keyword evidence="1" id="KW-0175">Coiled coil</keyword>
<reference evidence="3 4" key="1">
    <citation type="submission" date="2024-12" db="EMBL/GenBank/DDBJ databases">
        <title>The unique morphological basis and parallel evolutionary history of personate flowers in Penstemon.</title>
        <authorList>
            <person name="Depatie T.H."/>
            <person name="Wessinger C.A."/>
        </authorList>
    </citation>
    <scope>NUCLEOTIDE SEQUENCE [LARGE SCALE GENOMIC DNA]</scope>
    <source>
        <strain evidence="3">WTNN_2</strain>
        <tissue evidence="3">Leaf</tissue>
    </source>
</reference>
<dbReference type="Proteomes" id="UP001634393">
    <property type="component" value="Unassembled WGS sequence"/>
</dbReference>
<keyword evidence="4" id="KW-1185">Reference proteome</keyword>
<evidence type="ECO:0000256" key="1">
    <source>
        <dbReference type="SAM" id="Coils"/>
    </source>
</evidence>
<sequence length="146" mass="15549">MDPKTIKEILDEVSNTENLSTKISKLKDYANNLELEINNMKIAEFCFPITIVNLSDVLSTIREELARLRQGPRDSLFPTILGGGLVVPSRTGRGGGGGGVGLQISEANGSLVPTVFANVKKRGREIVPSGPRGGLQISESSGSEVL</sequence>
<feature type="region of interest" description="Disordered" evidence="2">
    <location>
        <begin position="127"/>
        <end position="146"/>
    </location>
</feature>
<proteinExistence type="predicted"/>
<accession>A0ABD3T2D4</accession>
<feature type="compositionally biased region" description="Polar residues" evidence="2">
    <location>
        <begin position="137"/>
        <end position="146"/>
    </location>
</feature>
<evidence type="ECO:0000313" key="3">
    <source>
        <dbReference type="EMBL" id="KAL3830771.1"/>
    </source>
</evidence>
<gene>
    <name evidence="3" type="ORF">ACJIZ3_019573</name>
</gene>
<protein>
    <submittedName>
        <fullName evidence="3">Uncharacterized protein</fullName>
    </submittedName>
</protein>
<comment type="caution">
    <text evidence="3">The sequence shown here is derived from an EMBL/GenBank/DDBJ whole genome shotgun (WGS) entry which is preliminary data.</text>
</comment>
<organism evidence="3 4">
    <name type="scientific">Penstemon smallii</name>
    <dbReference type="NCBI Taxonomy" id="265156"/>
    <lineage>
        <taxon>Eukaryota</taxon>
        <taxon>Viridiplantae</taxon>
        <taxon>Streptophyta</taxon>
        <taxon>Embryophyta</taxon>
        <taxon>Tracheophyta</taxon>
        <taxon>Spermatophyta</taxon>
        <taxon>Magnoliopsida</taxon>
        <taxon>eudicotyledons</taxon>
        <taxon>Gunneridae</taxon>
        <taxon>Pentapetalae</taxon>
        <taxon>asterids</taxon>
        <taxon>lamiids</taxon>
        <taxon>Lamiales</taxon>
        <taxon>Plantaginaceae</taxon>
        <taxon>Cheloneae</taxon>
        <taxon>Penstemon</taxon>
    </lineage>
</organism>
<evidence type="ECO:0000313" key="4">
    <source>
        <dbReference type="Proteomes" id="UP001634393"/>
    </source>
</evidence>